<accession>A0AAU9VN86</accession>
<dbReference type="InterPro" id="IPR036116">
    <property type="entry name" value="FN3_sf"/>
</dbReference>
<feature type="coiled-coil region" evidence="1">
    <location>
        <begin position="1236"/>
        <end position="1290"/>
    </location>
</feature>
<keyword evidence="3" id="KW-0472">Membrane</keyword>
<dbReference type="Proteomes" id="UP001159428">
    <property type="component" value="Unassembled WGS sequence"/>
</dbReference>
<dbReference type="InterPro" id="IPR015816">
    <property type="entry name" value="Vitellinogen_b-sht_N"/>
</dbReference>
<sequence length="6653" mass="737939">FQVDLTPASRDFNGREQSHLIKLDVREPRLRRLQHGRVLANHPVNEEFEEQLSKPFYFQQEDHGTITDVLFPKRSESPEIAAFKKGIAGAFQLNLRDAHRSNIYEVQEHDDSGFFRTKYSVMSANDTHAHLHRTWTNQDYQTFADGTPAKAEHKVQSQHNAYIHVKDGKVERVHRTNKAFFRPANGHPRADNFEGFKGQEQDIEMSTKGYSKLTLRSCLGPEHHRSKRSATEEQHLKIARTLIRDNLLFTDTEKINWSKIGGEKKKPKPFYEVLRCFTDKSMKERQIADCSNEMHRMVREDEDAFRTINRLVRDRSHQNITSWAVYVAALAGHGKYQAQNTLAQAVSADYPRPLSKEEYETLLIGIFYLPEGPLHSQLFDALLNLVSREEKGDEVTSTAMLVLAGLAERAKRSGYNDTLCESVAEMIHNRYQNRSTLYDPDSSDHEIQLRDHIWAFGNLGHHSGLPVILQHIDHDNSGIRSAVISALRKLPPEHTNQHLMNALYADEHPDVKTAVINIFVERHQHLSDSVVKGLEHALWHAPESETLDSMIIQLIENHGDHPKALYLRKRRRAIHRQKRALFPFLRPREFALGRSKRWLKTYGGKWLGAESIIQFINQVKLRIGIFGGNFEINLDNYAHIHAYILKFGFEVVRGKAAFKASASFKNDFPKDLIHAVADAGDDLLKQFDSITSVIAEQINQFISKLAGYLPLHIDKFTEFVNKLVQFVQNLVQPLRPINVIGKIIKFTKDVLSRLKDWKWLTDMIKKIQQSLGRLTAIDDVFQNVIAALDNILGIVGKITNYLPHNLPGNFNIKTLLNILRSVSVDLHFNKIKEYFNSLGMSVPNGFRFQLPFKFSIRLSFSLETFQKISLNLLRFANRFLDMSSLLDFLQSIRFPRLQLPDMNQRFPSFQGSGFNFGLRFDWRISLKFKLNLKSLGFQNFITVLEKLGDFLAQFKLPGFDLEKFFEEILPGKNLDLGLLFNELLGGNSNSNFTNPGDVLQEFLENLLEVLDVQYANVSAIGDITDFFQELGPAMEQFAEKNVQRICGLYKLALNSSQEFKEFGENVEQEGIQVLHLVENTTQSALTELLNFTVLVDSLIDEIQRNFTTAAKGFVSDSLQELTGKLKDIQNLANDIVDFANGTASKVNGACTKAANFSADVIDKVQENAREALMELGSFIGPVAINTKKVGGQLKSAVSNVETWYEENMAARVGKISRVAQIISDFLSVLNTKKGFLKSVREIAARINEALARLRNLPAYANKARKTVDDILNFADKAQDYEKEIQKLDIRKQFGLDFDQRIRDVCNEFKTIAVETLDMFGNYDIVEEVDTFFNKEADKLIRKAVSKFLRIKKPIDEMQDELRNIKAMVREMMGVLIELKPFTNNLSPILETAGQLPDCKQIKNILIESTKPCVRKAFGVGRYVIDQYKDFNKEVRVLYDMVPATWKNFKIQKCIKGGTCISKAFIDQAKTIKDKVDVLKDNFKEASGYTDLLQTCEQGVDNITAVIDTVKMLVEQVQNFSLKDDVQRVKAVFQKITGRQAENNEGSGIQKRSIKEVKERIERIVDYVQKARETQKKIQDLLENTFKAMRNVYDDAVLEHIKAVEDVRSKLKLSYELWKKTKNINHVLQALDTVTQGASKYAESLKGVTNSFSSPIIDLLSETGELSDVVKPYLNKYATKFTDTITKVNNFLDKVTDFLNKLQLRQRGLDPRAYKPWEQIPYCSEEVCVRSIKRSSSLYLKTIFTWKFPHLDDLSSMDKSGRWLTPGLFDDYKVEGISRLSKSEVILGMHGVSSNKGKASLLVVTNFGNGVKKIIQLGSQGSPLVVKIGGVAVARDYIWISDSASNKIYSVKKSSVTSSFSSPKPSWVGLSKSASVEGTATSLSYDEPSNVLWVTDGKGGKAYGYKLSANGDLSPSGLTPERVIIIGANAQGMAIVRQFSTEYVCISKCAMISGFQCKLEFHDISGGDETGENTLSRVVRTPSGLESVSRVDSEVIAVAFSSGTYAEKDNVELIGGDFEERYFYLRLPILKMTFGIQENCLFFTVMNDYILRPRRLFPFGDMICGTTRKRSTSQELLESDVYSEQLEKDHKSNRRMRRQTSDLGSCMTLFRGNVLRGYQKFFPEYSQTIIVFGIPVRLFAGAGGYYSVDYQGQVCMRDKVFRLGLIPGAWISVYAGASLSIFIVEAGITIEARLLESYFVPELRIKIDKWPLKACIELKLRMTPLRIRVWLWYRFRLCIRIRCKLFGCSIKIRWCSKKTLAEWWWSARTIDRTLFTNCHQDVDTTPPVAGECTARQAADKKYFVQWHGFYEDTKINNYHIRIGSIQGSGDDYSAWVGTSLSVVVNDLPIMHGRDVYVSVLATNDMGRDSKLVNCPKFTARRKSPQIRYVYDGVNEHQDVDYQSDTYALGMNFAFKSNIEDIAYTKWGVSSSPSCTFNEAEADIVPLTTLGDSTTIQTSGLNLIHGKKYFTRLYAMDLFGLKAVMCSNGILIDTTPPFAGYFQDGAGEADAMFLPSLRRVRGKFDHFKDPESPLVRYEWKISRNNTDEDVTSFVDIALTQQTPFMDGLSLEAGLTYKLVLRGTNAAGLQTVIETNGFVPDNTPPYCEETAIDVTNDEDLLDVDFVRKLSSIQAKWKCVDQESGLRAQLVGVGTYPGGDDVRAFENVNFVTHKIIQGGMLFASFSDVNILPRVRYHVTIKIINGANLKKTIWSDGIIIDDTPPTVASHYIKDGVEGKDKNYTRERYTFSAHWEQAFADSESSLVEYRVALGTNPGFNDIQSFKTVGYQTRVTIAGLFLSSGQRYFVTVVGCNGVGMCINGSSNGAIVDFIPPHTGKVITGLTGPPQLFQWISKSVWARWNWCLADEKRVFGPVDSSQCSNDSFYDVHSGVAGFGISVASLKNDDLLAAPKTAGRVRVTGRNIDLEDGMYSVVIEAKDKAGLAARGLSNTFIVDTSPPLITYIQHGHFGETLAAINTPRITFRAYFEIEDDLSRVATYKVGVGSYSGADDVMRFQLIPLSKPESSLRANWTAPNLLSLESNRRYFITIWAINNAGLFSIKSSPPLLSDLEPPKGGIVLDGWGSADAQYQSYSTLFRAHWYGFIDFSGIETVLLGLSSKADSISCDVKKEQIVPSNSNYHVLFGLNLTSGQRYHACLKMTDRAGNQAFFHSNGVIVDSTPPLLGSVTDGRPGMEIDVQIESSVLRASWFNFTEQETEILTYQLAFGTSPGAQDVQQFTDVGLVNTAASSRLQISELTSGSRYYATVVAFNLLGMPSAMVSSKGVLVDFTPPVFSKHVLDGDDPNQDLSFTSGSSLAATWTCNDPETSLASIEVAFGLQPGEADVMNFTSLPIHKTSFTLAGDLQLGYRYFATIKCTNNVGLKAVAVSNGVVFDDTPPDLIYVQDGKYQYSTRNLTVEFKFADSESGVKEYAVKVFSSVEDAYGSFSFNGSVSTAALILAKDLDGGRRYFVNVTAVNGVGLETTVKSDGFTVDTSPPVCLHVWDGQGDLQQDLKYAPSSSKLSISWLCYDNESPILRYRFSVKNLRTSEYAIPFYTLKTPVNSTGSAIITGGGRISTDYKEGETYVVGIEVLNALGLSSVNWTDGVIIDSSPPEVNDLKLTYDPNNDSVSASWTAKDDQSGLESVAWGLGTNPESNDIRNFTKVSISMSSVLISEIPLLLGRTYFLRLLAVNNAGLSSTTASNGIIIDQTAPDPGFVVAQYVFPTNYDRNKNEVPGSLMVVTWTGFADPESGIRQTSWAVGEDLLSLKSSAGDFYTDVIADDSVGGVVINNQTLVGNKTYFVCIRVRNGAGLQRTDCSSGLFVILGKFSAGVVSDGPVISAKDIDFQLDDKAIWAHWSGFKDPVFGIFRYDWCIRDQPPNPSGSDLCKGPFLESHHLKTSTNRFHNLTLEHGKKYYVTVRAENYRGEHVSASSDGVVVDRTPPIGKSLQISPTTGKGSLYVNAPSAPVVTWSIDDPESGISHFLVSVGSFQFQDNLLGFQRVDSLSRSIDLDQLNFTLHQGLVFHVTVIGVNMLGLKTTLTSQQVVVDWTPPQSGLVTDGNLTSMGSQEFFDIDYQYENGVLSAHWKGFQDTESGVVEYSWCVGTTQGACNVHNMTSANLQTRAHHYVVLKEGQRHFFTVEALNGAGLKETAYSDGVMLDSTPPSVGEVLLASETKKQADSLPPSPSGVRRFARSVWDTPADADQIDAFGVSSLRTSSSVQWCNDSNNSSCNIKQQSDRLLSFSWEVPFDTESGISSVEWCAGSRPELCDIVPWIDVERSRTWIKHSLSHPLASGAIVLIRLKVTNGAGMISTAISKPLLIDNTEPTKGVVIVGNTMETEYLRKEEPVTADWSGFSDQESGLSRFEWAVCHAGSTKDCITPFVDVGLKRSIRNSALDIKPGVSYVVVVRAHNKVGLFSEAVSNQFMLDLTAPISGIVYDGSDERNDAALQISESEISANWSPFADSNSRITEYEMCVGTEPEKCDVSDFVSFGMALKGTITGLSLNHSGRYFVTVRATNEVGYSSLAASNGIQVDSTPPVAGKVRDGNTLEDIDFQAGGAFIYANWDEFQDVESEVTRYALCAGTIKGTCDIIPETDVGEHTAFGQQIRPSLATGMAVFVTVSAYNGAGAVTRGSSDGVIVDSTSPDISKVLDLQLRSPFGDKDYITAKDAYCVSWETKDIESSVLKSEVSICSAIDETNCLLQQMDVGNRTIICIADLELQEGVKYVTTVRSTNVVGGSSKSSSNGFVVDSTSPVVGEIMHVENLPLGEGSEVFTDSEISVEWSGFFDKESRVEKYYLCVGTQPGECNIMNFTDLGNASSYTLRNLQLLQGETYFVSIRAQNRAGLVSDVKSSSGVIVDKTGPLSEGQIMDGTNEGVEIDIQQSRTHIAAHWKAFEDLESEIIRVTWCAGLSPASCDLVNETELTISSTSVSKVLVEPVTNGGRYFVTVKAMNGAGVQTSLTSDGVTVDETPPTSGNVIDGSDADVKYVNGEQDIRAHWFNFEDLESGIESYEIALCDVRNFSSCPQPFIGVGRATNVSVTGLDLESGAQYFLIVRAINFAGLHVQASSDGFTVDFTPPLASTARLGTGIEPAKYQSDLTKLVVRWDPFIDPESRISEYQVCITSVPGNCTITNYIDVGMNTSFTFHSLQLLHGEAYYALVKGTNEIGLSSERTTNRLLIDATPPVLKDIDNGPINTTHETPDGNNTVGPVLQLPPNNTTQGSNHIRFRCLEELLQADWDEFKDPESQLARYEWCVGTSRGLCDMVNLRSVDVKTKGAALVKRLPSGTLLFATVYAINGAGSRARLVSEHCKVISIAPKVVEVIDIPTLNTSNLSDIDWKSMAESLSLRWEMIGRYVKDISRLRIQVAITQPSSNLSLPQINSDRSWRSEPLIHDFMDVLTWQRNVTIQGVALQAWERYRGVVRVWNEGGIYSESASDGLRIEPTAPPKRGLFISDKAAEQEPLRWLPNLRLPKVNDSALDSEIKYISSPGEVELIVRSGLNDSSNRTAFILDHNLFSPTKEFKIIVQKVTSEANETNTTEDFSVMKVFPGFTNPEGPCCTRRPVDPQSVFSDRHFKTTIPSQHFGVSIARLPNDHFAVGSADKAFVLPLRNRAASHITLLDDIVGSPTSPIIVVSHGNRSAFFANGKAYIYQSEVIDTGDLELTKTAVLGNCKTVSTYICATNNKWADNVKHAIAINQNTIAMTGINSSTNASVVGVFQERNGTWWFAQALRRGKSDSDFGLSLTLNARILAVATGEGKNSCISVYSVESFTLYLTICMSELEDNTGSLSLYLTETDALIIVSKDSKSLKVLQLSISSKSYKNVCHLDFTPNERLSGYLDVSARDGSFIVALGMQTLDGRDGVQLVGFHGIYTDLDLEKCVNLGRVVARESGFRVDDGIPRTSVSFDDDTVLFGAPNVVTWPGQGEDSGTGRVYVATYCPTNHVRVRVSQIKEIGSVRCVPCEAGQKSFGGFVEMCSDCEGMSCSKPQSDDPFSFKSSICDSFSCPSGSMVNNSTNGMMFSFPNDSFLVPGPENLYTIQLLETTRAYLSTSSLSESFVIDPTSPETGIVYDGLGSDPNTNCSDNSTFGEDSQCSTRSFEETDVDYTNNTREVHARWLDFLDEESDIVEYFWCVGSKPMTDDIRQCESTGLRPNGSHYGLNFGQGDSYYVTVVACNGARRCSATHSDGVTIDTTRPVMEYVRDGIMGPDIDFQVFVDIIFAYFSARDPDSGVTSYEVAWGTAPGSTDIKEFEEVTNTTIWLAKFKDNALGVGNKYYATVRATNGAGLLSEKLSSNGIVVGKSEYIFDNASTAEFFFDTVNVKEDGSRKDGGVGKTYGTLTVPEGAVEEQVKLRSYSLDEKTMDTNQTEEGPVSNPKYTRPKQFMLGNYSFVIKALDPKNNTVKEGFKFAEPITITMFYDVDNLVKANRKHVNNELTKEDIDPVLYLWDPKNETWFDAALTCPEPWSHVNKSIKLLTVKVCHLTQFSFLWSFYAKNGLVLLDKNNSMYNDNGAVVVTRSRQVTKLEFPVRRAKGSLGDVTVQWSLYQNDSSDSMEIVWPKSGQVSLADGQWNDSFIINVASDKKEVHESVVWIQLDKSTGGAVLASRDQTTAKILITGNEGKSEAWRWIVTGVCCGVFLIVVVVLVYWLRKKKQESQRY</sequence>
<name>A0AAU9VN86_9CNID</name>
<dbReference type="SUPFAM" id="SSF141072">
    <property type="entry name" value="CalX-like"/>
    <property type="match status" value="1"/>
</dbReference>
<keyword evidence="3" id="KW-0812">Transmembrane</keyword>
<dbReference type="SMART" id="SM00060">
    <property type="entry name" value="FN3"/>
    <property type="match status" value="11"/>
</dbReference>
<feature type="region of interest" description="Disordered" evidence="2">
    <location>
        <begin position="5185"/>
        <end position="5205"/>
    </location>
</feature>
<dbReference type="Gene3D" id="2.60.40.2030">
    <property type="match status" value="1"/>
</dbReference>
<dbReference type="PANTHER" id="PTHR16897">
    <property type="entry name" value="OS10G0105400 PROTEIN"/>
    <property type="match status" value="1"/>
</dbReference>
<dbReference type="Gene3D" id="1.25.10.20">
    <property type="entry name" value="Vitellinogen, superhelical"/>
    <property type="match status" value="1"/>
</dbReference>
<dbReference type="InterPro" id="IPR016024">
    <property type="entry name" value="ARM-type_fold"/>
</dbReference>
<dbReference type="SUPFAM" id="SSF49265">
    <property type="entry name" value="Fibronectin type III"/>
    <property type="match status" value="5"/>
</dbReference>
<feature type="domain" description="Fibronectin type-III" evidence="4">
    <location>
        <begin position="5081"/>
        <end position="5181"/>
    </location>
</feature>
<evidence type="ECO:0000313" key="6">
    <source>
        <dbReference type="Proteomes" id="UP001159428"/>
    </source>
</evidence>
<feature type="transmembrane region" description="Helical" evidence="3">
    <location>
        <begin position="2159"/>
        <end position="2183"/>
    </location>
</feature>
<protein>
    <recommendedName>
        <fullName evidence="4">Fibronectin type-III domain-containing protein</fullName>
    </recommendedName>
</protein>
<keyword evidence="3" id="KW-1133">Transmembrane helix</keyword>
<dbReference type="GO" id="GO:0005319">
    <property type="term" value="F:lipid transporter activity"/>
    <property type="evidence" value="ECO:0007669"/>
    <property type="project" value="InterPro"/>
</dbReference>
<dbReference type="SUPFAM" id="SSF56968">
    <property type="entry name" value="Lipovitellin-phosvitin complex, beta-sheet shell regions"/>
    <property type="match status" value="1"/>
</dbReference>
<feature type="non-terminal residue" evidence="5">
    <location>
        <position position="1"/>
    </location>
</feature>
<proteinExistence type="predicted"/>
<feature type="transmembrane region" description="Helical" evidence="3">
    <location>
        <begin position="6619"/>
        <end position="6643"/>
    </location>
</feature>
<feature type="domain" description="Fibronectin type-III" evidence="4">
    <location>
        <begin position="4760"/>
        <end position="4859"/>
    </location>
</feature>
<feature type="transmembrane region" description="Helical" evidence="3">
    <location>
        <begin position="2128"/>
        <end position="2147"/>
    </location>
</feature>
<dbReference type="InterPro" id="IPR013783">
    <property type="entry name" value="Ig-like_fold"/>
</dbReference>
<evidence type="ECO:0000313" key="5">
    <source>
        <dbReference type="EMBL" id="CAH3034532.1"/>
    </source>
</evidence>
<dbReference type="InterPro" id="IPR038081">
    <property type="entry name" value="CalX-like_sf"/>
</dbReference>
<reference evidence="5 6" key="1">
    <citation type="submission" date="2022-05" db="EMBL/GenBank/DDBJ databases">
        <authorList>
            <consortium name="Genoscope - CEA"/>
            <person name="William W."/>
        </authorList>
    </citation>
    <scope>NUCLEOTIDE SEQUENCE [LARGE SCALE GENOMIC DNA]</scope>
</reference>
<dbReference type="EMBL" id="CALNXJ010000002">
    <property type="protein sequence ID" value="CAH3034532.1"/>
    <property type="molecule type" value="Genomic_DNA"/>
</dbReference>
<feature type="coiled-coil region" evidence="1">
    <location>
        <begin position="1553"/>
        <end position="1583"/>
    </location>
</feature>
<dbReference type="CDD" id="cd00063">
    <property type="entry name" value="FN3"/>
    <property type="match status" value="2"/>
</dbReference>
<dbReference type="PROSITE" id="PS50853">
    <property type="entry name" value="FN3"/>
    <property type="match status" value="4"/>
</dbReference>
<gene>
    <name evidence="5" type="ORF">PMEA_00010785</name>
</gene>
<dbReference type="Gene3D" id="2.30.230.10">
    <property type="entry name" value="Lipovitellin, beta-sheet shell regions, chain A"/>
    <property type="match status" value="1"/>
</dbReference>
<dbReference type="SUPFAM" id="SSF48371">
    <property type="entry name" value="ARM repeat"/>
    <property type="match status" value="1"/>
</dbReference>
<dbReference type="InterPro" id="IPR015819">
    <property type="entry name" value="Lipid_transp_b-sht_shell"/>
</dbReference>
<comment type="caution">
    <text evidence="5">The sequence shown here is derived from an EMBL/GenBank/DDBJ whole genome shotgun (WGS) entry which is preliminary data.</text>
</comment>
<feature type="domain" description="Fibronectin type-III" evidence="4">
    <location>
        <begin position="4436"/>
        <end position="4534"/>
    </location>
</feature>
<keyword evidence="6" id="KW-1185">Reference proteome</keyword>
<organism evidence="5 6">
    <name type="scientific">Pocillopora meandrina</name>
    <dbReference type="NCBI Taxonomy" id="46732"/>
    <lineage>
        <taxon>Eukaryota</taxon>
        <taxon>Metazoa</taxon>
        <taxon>Cnidaria</taxon>
        <taxon>Anthozoa</taxon>
        <taxon>Hexacorallia</taxon>
        <taxon>Scleractinia</taxon>
        <taxon>Astrocoeniina</taxon>
        <taxon>Pocilloporidae</taxon>
        <taxon>Pocillopora</taxon>
    </lineage>
</organism>
<evidence type="ECO:0000256" key="1">
    <source>
        <dbReference type="SAM" id="Coils"/>
    </source>
</evidence>
<dbReference type="PANTHER" id="PTHR16897:SF2">
    <property type="entry name" value="OS03G0226600 PROTEIN"/>
    <property type="match status" value="1"/>
</dbReference>
<dbReference type="Gene3D" id="2.60.40.10">
    <property type="entry name" value="Immunoglobulins"/>
    <property type="match status" value="2"/>
</dbReference>
<feature type="compositionally biased region" description="Polar residues" evidence="2">
    <location>
        <begin position="5189"/>
        <end position="5203"/>
    </location>
</feature>
<dbReference type="InterPro" id="IPR003961">
    <property type="entry name" value="FN3_dom"/>
</dbReference>
<evidence type="ECO:0000259" key="4">
    <source>
        <dbReference type="PROSITE" id="PS50853"/>
    </source>
</evidence>
<keyword evidence="1" id="KW-0175">Coiled coil</keyword>
<evidence type="ECO:0000256" key="2">
    <source>
        <dbReference type="SAM" id="MobiDB-lite"/>
    </source>
</evidence>
<dbReference type="InterPro" id="IPR011030">
    <property type="entry name" value="Lipovitellin_superhlx_dom"/>
</dbReference>
<evidence type="ECO:0000256" key="3">
    <source>
        <dbReference type="SAM" id="Phobius"/>
    </source>
</evidence>
<feature type="domain" description="Fibronectin type-III" evidence="4">
    <location>
        <begin position="3185"/>
        <end position="3287"/>
    </location>
</feature>